<reference evidence="1 2" key="1">
    <citation type="submission" date="2024-09" db="EMBL/GenBank/DDBJ databases">
        <title>Nodulacao em especies de Leguminosae Basais da Amazonia e Caracterizacao dos Rizobios e Bacterias Associadas aos Nodulos.</title>
        <authorList>
            <person name="Jambeiro I.C.A."/>
            <person name="Lopes I.S."/>
            <person name="Aguiar E.R.G.R."/>
            <person name="Santos A.F.J."/>
            <person name="Dos Santos J.M.F."/>
            <person name="Gross E."/>
        </authorList>
    </citation>
    <scope>NUCLEOTIDE SEQUENCE [LARGE SCALE GENOMIC DNA]</scope>
    <source>
        <strain evidence="1 2">BRUESC1165</strain>
    </source>
</reference>
<accession>A0ABV6Y227</accession>
<name>A0ABV6Y227_9HYPH</name>
<evidence type="ECO:0000313" key="2">
    <source>
        <dbReference type="Proteomes" id="UP001593940"/>
    </source>
</evidence>
<sequence length="113" mass="12011">MADVIITDNEHINWFDVVALAAGQDSLIYNGVDGDDVFNVYAGVSKTSIYGTNGAGDFADLQFDTIELFGSAHLNSIVGIDVLRFASPIPATTTLSYNANSSFGVSKIGLWES</sequence>
<dbReference type="RefSeq" id="WP_377028597.1">
    <property type="nucleotide sequence ID" value="NZ_JBHOMY010000002.1"/>
</dbReference>
<protein>
    <submittedName>
        <fullName evidence="1">Uncharacterized protein</fullName>
    </submittedName>
</protein>
<dbReference type="Proteomes" id="UP001593940">
    <property type="component" value="Unassembled WGS sequence"/>
</dbReference>
<comment type="caution">
    <text evidence="1">The sequence shown here is derived from an EMBL/GenBank/DDBJ whole genome shotgun (WGS) entry which is preliminary data.</text>
</comment>
<dbReference type="EMBL" id="JBHOMY010000002">
    <property type="protein sequence ID" value="MFC1455321.1"/>
    <property type="molecule type" value="Genomic_DNA"/>
</dbReference>
<proteinExistence type="predicted"/>
<organism evidence="1 2">
    <name type="scientific">Microvirga arabica</name>
    <dbReference type="NCBI Taxonomy" id="1128671"/>
    <lineage>
        <taxon>Bacteria</taxon>
        <taxon>Pseudomonadati</taxon>
        <taxon>Pseudomonadota</taxon>
        <taxon>Alphaproteobacteria</taxon>
        <taxon>Hyphomicrobiales</taxon>
        <taxon>Methylobacteriaceae</taxon>
        <taxon>Microvirga</taxon>
    </lineage>
</organism>
<evidence type="ECO:0000313" key="1">
    <source>
        <dbReference type="EMBL" id="MFC1455321.1"/>
    </source>
</evidence>
<gene>
    <name evidence="1" type="ORF">ACETIH_00890</name>
</gene>
<keyword evidence="2" id="KW-1185">Reference proteome</keyword>